<evidence type="ECO:0000313" key="3">
    <source>
        <dbReference type="Proteomes" id="UP000518605"/>
    </source>
</evidence>
<dbReference type="Proteomes" id="UP000518605">
    <property type="component" value="Unassembled WGS sequence"/>
</dbReference>
<sequence length="361" mass="39657">MSPILNVGIIGLGEVAQVIHLPVLAAMPDHFRIAALCDVSPGLLAAMGKKYGVGRIYSDASKLTSDPDVDVVFVLNSNEYHADCAIAAANNKKHVLIEKPMCLTFTEADAIIEAKNRNGVKVMVGYMRRFAASFVEAVQLIRSMDRIHYARVRDIIGLNSFFIKPTSHTISFGDIPESLKEDRYRRTAALVEEATGIAAGSPLHDVYGLLVGLSSHDLSVMREALGMPQGIVGAKYTETNGLPFLTAIFDYGSFSVVFETGVDGQGRFDAHLKVYGIGKSVKVQYDTPYIRHLPTTLTVCETVGEAYTESVRLPTYTDPYTLELKHLHEAITQNQEPKTTPEEYKDDLVLFKMIIDALAKV</sequence>
<dbReference type="InterPro" id="IPR000683">
    <property type="entry name" value="Gfo/Idh/MocA-like_OxRdtase_N"/>
</dbReference>
<gene>
    <name evidence="2" type="ORF">FHS16_003871</name>
</gene>
<proteinExistence type="predicted"/>
<dbReference type="Gene3D" id="3.30.360.10">
    <property type="entry name" value="Dihydrodipicolinate Reductase, domain 2"/>
    <property type="match status" value="1"/>
</dbReference>
<dbReference type="PANTHER" id="PTHR42840">
    <property type="entry name" value="NAD(P)-BINDING ROSSMANN-FOLD SUPERFAMILY PROTEIN-RELATED"/>
    <property type="match status" value="1"/>
</dbReference>
<dbReference type="EMBL" id="JACHXW010000012">
    <property type="protein sequence ID" value="MBB3153796.1"/>
    <property type="molecule type" value="Genomic_DNA"/>
</dbReference>
<dbReference type="GO" id="GO:0000166">
    <property type="term" value="F:nucleotide binding"/>
    <property type="evidence" value="ECO:0007669"/>
    <property type="project" value="InterPro"/>
</dbReference>
<keyword evidence="3" id="KW-1185">Reference proteome</keyword>
<comment type="caution">
    <text evidence="2">The sequence shown here is derived from an EMBL/GenBank/DDBJ whole genome shotgun (WGS) entry which is preliminary data.</text>
</comment>
<dbReference type="Gene3D" id="3.40.50.720">
    <property type="entry name" value="NAD(P)-binding Rossmann-like Domain"/>
    <property type="match status" value="1"/>
</dbReference>
<name>A0A7W5C9T4_9BACL</name>
<evidence type="ECO:0000313" key="2">
    <source>
        <dbReference type="EMBL" id="MBB3153796.1"/>
    </source>
</evidence>
<dbReference type="Pfam" id="PF01408">
    <property type="entry name" value="GFO_IDH_MocA"/>
    <property type="match status" value="1"/>
</dbReference>
<dbReference type="AlphaFoldDB" id="A0A7W5C9T4"/>
<accession>A0A7W5C9T4</accession>
<feature type="domain" description="Gfo/Idh/MocA-like oxidoreductase N-terminal" evidence="1">
    <location>
        <begin position="5"/>
        <end position="126"/>
    </location>
</feature>
<dbReference type="GO" id="GO:0005737">
    <property type="term" value="C:cytoplasm"/>
    <property type="evidence" value="ECO:0007669"/>
    <property type="project" value="TreeGrafter"/>
</dbReference>
<dbReference type="SUPFAM" id="SSF51735">
    <property type="entry name" value="NAD(P)-binding Rossmann-fold domains"/>
    <property type="match status" value="1"/>
</dbReference>
<dbReference type="RefSeq" id="WP_183566076.1">
    <property type="nucleotide sequence ID" value="NZ_CBCSLB010000012.1"/>
</dbReference>
<protein>
    <submittedName>
        <fullName evidence="2">Putative dehydrogenase</fullName>
    </submittedName>
</protein>
<dbReference type="InterPro" id="IPR036291">
    <property type="entry name" value="NAD(P)-bd_dom_sf"/>
</dbReference>
<dbReference type="GO" id="GO:0016491">
    <property type="term" value="F:oxidoreductase activity"/>
    <property type="evidence" value="ECO:0007669"/>
    <property type="project" value="TreeGrafter"/>
</dbReference>
<evidence type="ECO:0000259" key="1">
    <source>
        <dbReference type="Pfam" id="PF01408"/>
    </source>
</evidence>
<dbReference type="GO" id="GO:0006740">
    <property type="term" value="P:NADPH regeneration"/>
    <property type="evidence" value="ECO:0007669"/>
    <property type="project" value="TreeGrafter"/>
</dbReference>
<organism evidence="2 3">
    <name type="scientific">Paenibacillus endophyticus</name>
    <dbReference type="NCBI Taxonomy" id="1294268"/>
    <lineage>
        <taxon>Bacteria</taxon>
        <taxon>Bacillati</taxon>
        <taxon>Bacillota</taxon>
        <taxon>Bacilli</taxon>
        <taxon>Bacillales</taxon>
        <taxon>Paenibacillaceae</taxon>
        <taxon>Paenibacillus</taxon>
    </lineage>
</organism>
<reference evidence="2 3" key="1">
    <citation type="submission" date="2020-08" db="EMBL/GenBank/DDBJ databases">
        <title>Genomic Encyclopedia of Type Strains, Phase III (KMG-III): the genomes of soil and plant-associated and newly described type strains.</title>
        <authorList>
            <person name="Whitman W."/>
        </authorList>
    </citation>
    <scope>NUCLEOTIDE SEQUENCE [LARGE SCALE GENOMIC DNA]</scope>
    <source>
        <strain evidence="2 3">CECT 8234</strain>
    </source>
</reference>
<dbReference type="PANTHER" id="PTHR42840:SF7">
    <property type="entry name" value="BINDING ROSSMANN FOLD OXIDOREDUCTASE, PUTATIVE (AFU_ORTHOLOGUE AFUA_4G10190)-RELATED"/>
    <property type="match status" value="1"/>
</dbReference>